<dbReference type="Proteomes" id="UP000634136">
    <property type="component" value="Unassembled WGS sequence"/>
</dbReference>
<organism evidence="1 2">
    <name type="scientific">Senna tora</name>
    <dbReference type="NCBI Taxonomy" id="362788"/>
    <lineage>
        <taxon>Eukaryota</taxon>
        <taxon>Viridiplantae</taxon>
        <taxon>Streptophyta</taxon>
        <taxon>Embryophyta</taxon>
        <taxon>Tracheophyta</taxon>
        <taxon>Spermatophyta</taxon>
        <taxon>Magnoliopsida</taxon>
        <taxon>eudicotyledons</taxon>
        <taxon>Gunneridae</taxon>
        <taxon>Pentapetalae</taxon>
        <taxon>rosids</taxon>
        <taxon>fabids</taxon>
        <taxon>Fabales</taxon>
        <taxon>Fabaceae</taxon>
        <taxon>Caesalpinioideae</taxon>
        <taxon>Cassia clade</taxon>
        <taxon>Senna</taxon>
    </lineage>
</organism>
<reference evidence="1" key="1">
    <citation type="submission" date="2020-09" db="EMBL/GenBank/DDBJ databases">
        <title>Genome-Enabled Discovery of Anthraquinone Biosynthesis in Senna tora.</title>
        <authorList>
            <person name="Kang S.-H."/>
            <person name="Pandey R.P."/>
            <person name="Lee C.-M."/>
            <person name="Sim J.-S."/>
            <person name="Jeong J.-T."/>
            <person name="Choi B.-S."/>
            <person name="Jung M."/>
            <person name="Ginzburg D."/>
            <person name="Zhao K."/>
            <person name="Won S.Y."/>
            <person name="Oh T.-J."/>
            <person name="Yu Y."/>
            <person name="Kim N.-H."/>
            <person name="Lee O.R."/>
            <person name="Lee T.-H."/>
            <person name="Bashyal P."/>
            <person name="Kim T.-S."/>
            <person name="Lee W.-H."/>
            <person name="Kawkins C."/>
            <person name="Kim C.-K."/>
            <person name="Kim J.S."/>
            <person name="Ahn B.O."/>
            <person name="Rhee S.Y."/>
            <person name="Sohng J.K."/>
        </authorList>
    </citation>
    <scope>NUCLEOTIDE SEQUENCE</scope>
    <source>
        <tissue evidence="1">Leaf</tissue>
    </source>
</reference>
<evidence type="ECO:0000313" key="1">
    <source>
        <dbReference type="EMBL" id="KAF7829406.1"/>
    </source>
</evidence>
<evidence type="ECO:0000313" key="2">
    <source>
        <dbReference type="Proteomes" id="UP000634136"/>
    </source>
</evidence>
<proteinExistence type="predicted"/>
<protein>
    <submittedName>
        <fullName evidence="1">Protein COFACTOR ASSEMBLY OF COMPLEX C SUBUNIT B CCB4, chloroplastic</fullName>
    </submittedName>
</protein>
<accession>A0A834TZX3</accession>
<dbReference type="GO" id="GO:0009507">
    <property type="term" value="C:chloroplast"/>
    <property type="evidence" value="ECO:0007669"/>
    <property type="project" value="TreeGrafter"/>
</dbReference>
<sequence>MEAGSLLRYRFRISTPFPKSPPFPSLSPTFSLLFLNLRVSSSSSNSLITNSKPNYRGPKPKRDWVADWVSQNDDAVRTLPIYVGAVSLLAVLLNRALSGIAPVADASSSQSRADLLTLGLAVTNILTGLIWLSIRPKSITMVNPQGIECKRLCTHLPDFAVTELLWVWESLLDVTCCRSLVIVYESSCVLQIGFAAESSNGDGEAIGVDAYKLMQGLLYQGVVKSGAQSYLANLSLYPGKSELPFLPSNTQAVILQPLGDKGIAIVGGDTIRGFTTSDQGVSATQKDQSYDNLFVSQQFWKSATNLQLVISVRSHQEYRIPTADEIRLGRVVHNPFSQRRCLVPHHGAHTQLMLLPAFSPQSPNSSHRRHQLPHRVPYMPTQMAHRHPNSLSLICVVSDTPWQQAPNHFLSNRNCFRCKQKPFFAHLPQSEMAEEVGRIRYLVGSKIQSFHKHNRRVSIQSRFISHLVP</sequence>
<dbReference type="GO" id="GO:0010190">
    <property type="term" value="P:cytochrome b6f complex assembly"/>
    <property type="evidence" value="ECO:0007669"/>
    <property type="project" value="TreeGrafter"/>
</dbReference>
<dbReference type="OrthoDB" id="439612at2759"/>
<keyword evidence="2" id="KW-1185">Reference proteome</keyword>
<dbReference type="EMBL" id="JAAIUW010000006">
    <property type="protein sequence ID" value="KAF7829406.1"/>
    <property type="molecule type" value="Genomic_DNA"/>
</dbReference>
<dbReference type="InterPro" id="IPR044705">
    <property type="entry name" value="CCB4"/>
</dbReference>
<dbReference type="Pfam" id="PF11152">
    <property type="entry name" value="CCB2_CCB4"/>
    <property type="match status" value="1"/>
</dbReference>
<gene>
    <name evidence="1" type="ORF">G2W53_020570</name>
</gene>
<comment type="caution">
    <text evidence="1">The sequence shown here is derived from an EMBL/GenBank/DDBJ whole genome shotgun (WGS) entry which is preliminary data.</text>
</comment>
<name>A0A834TZX3_9FABA</name>
<dbReference type="InterPro" id="IPR021325">
    <property type="entry name" value="CCB2/CCB4"/>
</dbReference>
<dbReference type="PANTHER" id="PTHR34943">
    <property type="match status" value="1"/>
</dbReference>
<dbReference type="AlphaFoldDB" id="A0A834TZX3"/>
<dbReference type="PANTHER" id="PTHR34943:SF2">
    <property type="entry name" value="PROTEIN COFACTOR ASSEMBLY OF COMPLEX C SUBUNIT B CCB4, CHLOROPLASTIC"/>
    <property type="match status" value="1"/>
</dbReference>